<dbReference type="EMBL" id="KE524925">
    <property type="protein sequence ID" value="KFB38292.1"/>
    <property type="molecule type" value="Genomic_DNA"/>
</dbReference>
<gene>
    <name evidence="1" type="ORF">ZHAS_00005635</name>
</gene>
<evidence type="ECO:0000313" key="2">
    <source>
        <dbReference type="EnsemblMetazoa" id="ASIC005635-PA"/>
    </source>
</evidence>
<sequence length="63" mass="7391">MECIVDDSSPFGVHKPQTRASLSFQNLCHRRASLPFQPQFHPWRKVNERRNSMPTLARGRKSR</sequence>
<dbReference type="Proteomes" id="UP000030765">
    <property type="component" value="Unassembled WGS sequence"/>
</dbReference>
<dbReference type="EnsemblMetazoa" id="ASIC005635-RA">
    <property type="protein sequence ID" value="ASIC005635-PA"/>
    <property type="gene ID" value="ASIC005635"/>
</dbReference>
<organism evidence="1">
    <name type="scientific">Anopheles sinensis</name>
    <name type="common">Mosquito</name>
    <dbReference type="NCBI Taxonomy" id="74873"/>
    <lineage>
        <taxon>Eukaryota</taxon>
        <taxon>Metazoa</taxon>
        <taxon>Ecdysozoa</taxon>
        <taxon>Arthropoda</taxon>
        <taxon>Hexapoda</taxon>
        <taxon>Insecta</taxon>
        <taxon>Pterygota</taxon>
        <taxon>Neoptera</taxon>
        <taxon>Endopterygota</taxon>
        <taxon>Diptera</taxon>
        <taxon>Nematocera</taxon>
        <taxon>Culicoidea</taxon>
        <taxon>Culicidae</taxon>
        <taxon>Anophelinae</taxon>
        <taxon>Anopheles</taxon>
    </lineage>
</organism>
<protein>
    <submittedName>
        <fullName evidence="1 2">Uncharacterized protein</fullName>
    </submittedName>
</protein>
<dbReference type="AlphaFoldDB" id="A0A084VJZ8"/>
<proteinExistence type="predicted"/>
<keyword evidence="3" id="KW-1185">Reference proteome</keyword>
<reference evidence="2" key="2">
    <citation type="submission" date="2020-05" db="UniProtKB">
        <authorList>
            <consortium name="EnsemblMetazoa"/>
        </authorList>
    </citation>
    <scope>IDENTIFICATION</scope>
</reference>
<name>A0A084VJZ8_ANOSI</name>
<reference evidence="1 3" key="1">
    <citation type="journal article" date="2014" name="BMC Genomics">
        <title>Genome sequence of Anopheles sinensis provides insight into genetics basis of mosquito competence for malaria parasites.</title>
        <authorList>
            <person name="Zhou D."/>
            <person name="Zhang D."/>
            <person name="Ding G."/>
            <person name="Shi L."/>
            <person name="Hou Q."/>
            <person name="Ye Y."/>
            <person name="Xu Y."/>
            <person name="Zhou H."/>
            <person name="Xiong C."/>
            <person name="Li S."/>
            <person name="Yu J."/>
            <person name="Hong S."/>
            <person name="Yu X."/>
            <person name="Zou P."/>
            <person name="Chen C."/>
            <person name="Chang X."/>
            <person name="Wang W."/>
            <person name="Lv Y."/>
            <person name="Sun Y."/>
            <person name="Ma L."/>
            <person name="Shen B."/>
            <person name="Zhu C."/>
        </authorList>
    </citation>
    <scope>NUCLEOTIDE SEQUENCE [LARGE SCALE GENOMIC DNA]</scope>
</reference>
<evidence type="ECO:0000313" key="1">
    <source>
        <dbReference type="EMBL" id="KFB38292.1"/>
    </source>
</evidence>
<dbReference type="VEuPathDB" id="VectorBase:ASIC005635"/>
<dbReference type="EMBL" id="ATLV01013999">
    <property type="status" value="NOT_ANNOTATED_CDS"/>
    <property type="molecule type" value="Genomic_DNA"/>
</dbReference>
<accession>A0A084VJZ8</accession>
<evidence type="ECO:0000313" key="3">
    <source>
        <dbReference type="Proteomes" id="UP000030765"/>
    </source>
</evidence>